<evidence type="ECO:0000313" key="1">
    <source>
        <dbReference type="EMBL" id="KKB26035.1"/>
    </source>
</evidence>
<comment type="caution">
    <text evidence="1">The sequence shown here is derived from an EMBL/GenBank/DDBJ whole genome shotgun (WGS) entry which is preliminary data.</text>
</comment>
<reference evidence="1 2" key="1">
    <citation type="submission" date="2015-03" db="EMBL/GenBank/DDBJ databases">
        <title>Draft Genome Sequence of S. carnosus subsp. utilis LTH 7013, Isolated from South Tirolean Ham.</title>
        <authorList>
            <person name="Mueller A."/>
            <person name="Huptas C."/>
            <person name="Wenning M."/>
            <person name="Weiss A."/>
            <person name="Schmidt H."/>
        </authorList>
    </citation>
    <scope>NUCLEOTIDE SEQUENCE [LARGE SCALE GENOMIC DNA]</scope>
    <source>
        <strain evidence="1 2">LTH7013</strain>
    </source>
</reference>
<dbReference type="GeneID" id="93793748"/>
<dbReference type="EMBL" id="LAIU01000001">
    <property type="protein sequence ID" value="KKB26035.1"/>
    <property type="molecule type" value="Genomic_DNA"/>
</dbReference>
<dbReference type="Pfam" id="PF02566">
    <property type="entry name" value="OsmC"/>
    <property type="match status" value="1"/>
</dbReference>
<dbReference type="InterPro" id="IPR052707">
    <property type="entry name" value="OsmC_Ohr_Peroxiredoxin"/>
</dbReference>
<protein>
    <submittedName>
        <fullName evidence="1">Peroxiredoxin</fullName>
    </submittedName>
</protein>
<dbReference type="InterPro" id="IPR003718">
    <property type="entry name" value="OsmC/Ohr_fam"/>
</dbReference>
<dbReference type="Proteomes" id="UP000033530">
    <property type="component" value="Unassembled WGS sequence"/>
</dbReference>
<dbReference type="RefSeq" id="WP_015900573.1">
    <property type="nucleotide sequence ID" value="NZ_BKAO01000002.1"/>
</dbReference>
<dbReference type="InterPro" id="IPR019905">
    <property type="entry name" value="OsmC-like_firmicutes"/>
</dbReference>
<dbReference type="AlphaFoldDB" id="A0AAJ0JQT2"/>
<proteinExistence type="predicted"/>
<organism evidence="1 2">
    <name type="scientific">Staphylococcus carnosus</name>
    <dbReference type="NCBI Taxonomy" id="1281"/>
    <lineage>
        <taxon>Bacteria</taxon>
        <taxon>Bacillati</taxon>
        <taxon>Bacillota</taxon>
        <taxon>Bacilli</taxon>
        <taxon>Bacillales</taxon>
        <taxon>Staphylococcaceae</taxon>
        <taxon>Staphylococcus</taxon>
    </lineage>
</organism>
<dbReference type="Gene3D" id="3.30.300.20">
    <property type="match status" value="1"/>
</dbReference>
<dbReference type="SUPFAM" id="SSF82784">
    <property type="entry name" value="OsmC-like"/>
    <property type="match status" value="1"/>
</dbReference>
<dbReference type="NCBIfam" id="TIGR03563">
    <property type="entry name" value="perox_SACOL1771"/>
    <property type="match status" value="1"/>
</dbReference>
<evidence type="ECO:0000313" key="2">
    <source>
        <dbReference type="Proteomes" id="UP000033530"/>
    </source>
</evidence>
<dbReference type="InterPro" id="IPR036102">
    <property type="entry name" value="OsmC/Ohrsf"/>
</dbReference>
<sequence length="146" mass="15922">MPEHDFIINTQWSGGRDEVGRAQGNVINEEISIPGSLGGQGVGTNPDEMLVAAASSCYIISLAAALERARFTSVSINQQSIGTASLNNGKFKMERITHKPQITVNRTEKEQLEKRLNSLLKIADNNCMISNSIRGNVEIKIEPTIL</sequence>
<dbReference type="PANTHER" id="PTHR42830">
    <property type="entry name" value="OSMOTICALLY INDUCIBLE FAMILY PROTEIN"/>
    <property type="match status" value="1"/>
</dbReference>
<accession>A0AAJ0JQT2</accession>
<name>A0AAJ0JQT2_STACA</name>
<dbReference type="PANTHER" id="PTHR42830:SF2">
    <property type="entry name" value="OSMC_OHR FAMILY PROTEIN"/>
    <property type="match status" value="1"/>
</dbReference>
<dbReference type="InterPro" id="IPR015946">
    <property type="entry name" value="KH_dom-like_a/b"/>
</dbReference>
<gene>
    <name evidence="1" type="ORF">VV61_00690</name>
</gene>